<keyword evidence="8" id="KW-1185">Reference proteome</keyword>
<accession>A0A1E2VDU9</accession>
<dbReference type="GO" id="GO:0016020">
    <property type="term" value="C:membrane"/>
    <property type="evidence" value="ECO:0007669"/>
    <property type="project" value="UniProtKB-SubCell"/>
</dbReference>
<keyword evidence="4 5" id="KW-0472">Membrane</keyword>
<feature type="transmembrane region" description="Helical" evidence="5">
    <location>
        <begin position="33"/>
        <end position="53"/>
    </location>
</feature>
<dbReference type="STRING" id="197479.BFW38_04600"/>
<evidence type="ECO:0000313" key="8">
    <source>
        <dbReference type="Proteomes" id="UP000094291"/>
    </source>
</evidence>
<keyword evidence="2 5" id="KW-0812">Transmembrane</keyword>
<dbReference type="AlphaFoldDB" id="A0A1E2VDU9"/>
<proteinExistence type="predicted"/>
<dbReference type="Proteomes" id="UP000094291">
    <property type="component" value="Unassembled WGS sequence"/>
</dbReference>
<feature type="domain" description="Yip1" evidence="6">
    <location>
        <begin position="5"/>
        <end position="178"/>
    </location>
</feature>
<evidence type="ECO:0000256" key="5">
    <source>
        <dbReference type="SAM" id="Phobius"/>
    </source>
</evidence>
<dbReference type="InterPro" id="IPR006977">
    <property type="entry name" value="Yip1_dom"/>
</dbReference>
<gene>
    <name evidence="7" type="ORF">BFW38_04600</name>
</gene>
<feature type="transmembrane region" description="Helical" evidence="5">
    <location>
        <begin position="169"/>
        <end position="190"/>
    </location>
</feature>
<keyword evidence="3 5" id="KW-1133">Transmembrane helix</keyword>
<comment type="caution">
    <text evidence="7">The sequence shown here is derived from an EMBL/GenBank/DDBJ whole genome shotgun (WGS) entry which is preliminary data.</text>
</comment>
<dbReference type="EMBL" id="MDTQ01000001">
    <property type="protein sequence ID" value="ODC05188.1"/>
    <property type="molecule type" value="Genomic_DNA"/>
</dbReference>
<sequence>MHHVWGLLHHPDQEWRKISNEHESIGHLYLHHVLWLAAIPVISALIGTTQVGWTFGGAETYQVSLINGIALGIAFYALILMAVGFVGSLIHWMARSLEQRPSRRDCIVFAGYVATPMFLSGLFALYPAFWFCVLGMLVGLVYSAYLLYKGIPNFMGISHKRGFILSTTTLSIGVLVLEALLVVTVLLWSMGSETSVVWHFFK</sequence>
<evidence type="ECO:0000259" key="6">
    <source>
        <dbReference type="Pfam" id="PF04893"/>
    </source>
</evidence>
<reference evidence="7 8" key="1">
    <citation type="submission" date="2016-08" db="EMBL/GenBank/DDBJ databases">
        <authorList>
            <person name="Seilhamer J.J."/>
        </authorList>
    </citation>
    <scope>NUCLEOTIDE SEQUENCE [LARGE SCALE GENOMIC DNA]</scope>
    <source>
        <strain evidence="7 8">PH27A</strain>
    </source>
</reference>
<evidence type="ECO:0000256" key="4">
    <source>
        <dbReference type="ARBA" id="ARBA00023136"/>
    </source>
</evidence>
<evidence type="ECO:0000256" key="2">
    <source>
        <dbReference type="ARBA" id="ARBA00022692"/>
    </source>
</evidence>
<feature type="transmembrane region" description="Helical" evidence="5">
    <location>
        <begin position="73"/>
        <end position="94"/>
    </location>
</feature>
<name>A0A1E2VDU9_9GAMM</name>
<evidence type="ECO:0000256" key="1">
    <source>
        <dbReference type="ARBA" id="ARBA00004141"/>
    </source>
</evidence>
<comment type="subcellular location">
    <subcellularLocation>
        <location evidence="1">Membrane</location>
        <topology evidence="1">Multi-pass membrane protein</topology>
    </subcellularLocation>
</comment>
<organism evidence="7 8">
    <name type="scientific">Terasakiispira papahanaumokuakeensis</name>
    <dbReference type="NCBI Taxonomy" id="197479"/>
    <lineage>
        <taxon>Bacteria</taxon>
        <taxon>Pseudomonadati</taxon>
        <taxon>Pseudomonadota</taxon>
        <taxon>Gammaproteobacteria</taxon>
        <taxon>Oceanospirillales</taxon>
        <taxon>Terasakiispira</taxon>
    </lineage>
</organism>
<feature type="transmembrane region" description="Helical" evidence="5">
    <location>
        <begin position="128"/>
        <end position="148"/>
    </location>
</feature>
<dbReference type="Pfam" id="PF04893">
    <property type="entry name" value="Yip1"/>
    <property type="match status" value="1"/>
</dbReference>
<evidence type="ECO:0000313" key="7">
    <source>
        <dbReference type="EMBL" id="ODC05188.1"/>
    </source>
</evidence>
<evidence type="ECO:0000256" key="3">
    <source>
        <dbReference type="ARBA" id="ARBA00022989"/>
    </source>
</evidence>
<protein>
    <recommendedName>
        <fullName evidence="6">Yip1 domain-containing protein</fullName>
    </recommendedName>
</protein>